<dbReference type="RefSeq" id="XP_013415596.1">
    <property type="nucleotide sequence ID" value="XM_013560142.1"/>
</dbReference>
<keyword evidence="2" id="KW-1185">Reference proteome</keyword>
<protein>
    <submittedName>
        <fullName evidence="3">Uncharacterized protein LOC106177388 isoform X1</fullName>
    </submittedName>
    <submittedName>
        <fullName evidence="4">Uncharacterized protein LOC106177388 isoform X2</fullName>
    </submittedName>
</protein>
<feature type="signal peptide" evidence="1">
    <location>
        <begin position="1"/>
        <end position="25"/>
    </location>
</feature>
<sequence length="293" mass="34307">MRLFLECILNKFIAMLFLLHTPSLANTTTLPKAWVRYGKRLSRTDLENPCTGRIFQRLEVDFSSIHVSDDISAIQELGHDVKEARRQLQGLLNGYCRRLGFHFRGASPGCTRETEEIRAILHRWTHSRLDFCRNCKCVTDQLDEDSVQTKLLTIYFYLQEMTVKFGLLHRVETSCSRRTESPFDEQLDRFIFTYMRSLLCKLRGLFTGRPAARFSHRINQVHHLLSLNDTCSYLSIQNRDIDLTGLIIISELDCLLSAMDQECTGTELTLRSYSQKKWKGKFKLPHQQKYFFY</sequence>
<feature type="chain" id="PRO_5014545974" evidence="1">
    <location>
        <begin position="26"/>
        <end position="293"/>
    </location>
</feature>
<dbReference type="Proteomes" id="UP000085678">
    <property type="component" value="Unplaced"/>
</dbReference>
<organism evidence="2 4">
    <name type="scientific">Lingula anatina</name>
    <name type="common">Brachiopod</name>
    <name type="synonym">Lingula unguis</name>
    <dbReference type="NCBI Taxonomy" id="7574"/>
    <lineage>
        <taxon>Eukaryota</taxon>
        <taxon>Metazoa</taxon>
        <taxon>Spiralia</taxon>
        <taxon>Lophotrochozoa</taxon>
        <taxon>Brachiopoda</taxon>
        <taxon>Linguliformea</taxon>
        <taxon>Lingulata</taxon>
        <taxon>Lingulida</taxon>
        <taxon>Linguloidea</taxon>
        <taxon>Lingulidae</taxon>
        <taxon>Lingula</taxon>
    </lineage>
</organism>
<dbReference type="KEGG" id="lak:106177388"/>
<accession>A0A1S3JZ81</accession>
<evidence type="ECO:0000313" key="2">
    <source>
        <dbReference type="Proteomes" id="UP000085678"/>
    </source>
</evidence>
<dbReference type="RefSeq" id="XP_013415597.1">
    <property type="nucleotide sequence ID" value="XM_013560143.1"/>
</dbReference>
<evidence type="ECO:0000313" key="4">
    <source>
        <dbReference type="RefSeq" id="XP_013415597.1"/>
    </source>
</evidence>
<proteinExistence type="predicted"/>
<dbReference type="GeneID" id="106177388"/>
<dbReference type="AlphaFoldDB" id="A0A1S3JZ81"/>
<evidence type="ECO:0000313" key="3">
    <source>
        <dbReference type="RefSeq" id="XP_013415596.1"/>
    </source>
</evidence>
<evidence type="ECO:0000256" key="1">
    <source>
        <dbReference type="SAM" id="SignalP"/>
    </source>
</evidence>
<gene>
    <name evidence="3 4" type="primary">LOC106177388</name>
</gene>
<keyword evidence="1" id="KW-0732">Signal</keyword>
<reference evidence="3 4" key="1">
    <citation type="submission" date="2025-04" db="UniProtKB">
        <authorList>
            <consortium name="RefSeq"/>
        </authorList>
    </citation>
    <scope>IDENTIFICATION</scope>
    <source>
        <tissue evidence="3 4">Gonads</tissue>
    </source>
</reference>
<name>A0A1S3JZ81_LINAN</name>